<gene>
    <name evidence="1" type="ORF">PQG45_05100</name>
</gene>
<evidence type="ECO:0000313" key="2">
    <source>
        <dbReference type="Proteomes" id="UP001249959"/>
    </source>
</evidence>
<dbReference type="EMBL" id="JAVNWW010000001">
    <property type="protein sequence ID" value="MDU0808409.1"/>
    <property type="molecule type" value="Genomic_DNA"/>
</dbReference>
<dbReference type="SUPFAM" id="SSF51366">
    <property type="entry name" value="Ribulose-phoshate binding barrel"/>
    <property type="match status" value="1"/>
</dbReference>
<name>A0ABU3TRB4_9BACT</name>
<evidence type="ECO:0000313" key="1">
    <source>
        <dbReference type="EMBL" id="MDU0808409.1"/>
    </source>
</evidence>
<dbReference type="GO" id="GO:0016853">
    <property type="term" value="F:isomerase activity"/>
    <property type="evidence" value="ECO:0007669"/>
    <property type="project" value="UniProtKB-KW"/>
</dbReference>
<keyword evidence="2" id="KW-1185">Reference proteome</keyword>
<accession>A0ABU3TRB4</accession>
<proteinExistence type="predicted"/>
<dbReference type="Gene3D" id="3.20.20.70">
    <property type="entry name" value="Aldolase class I"/>
    <property type="match status" value="1"/>
</dbReference>
<organism evidence="1 2">
    <name type="scientific">Aquirufa regiilacus</name>
    <dbReference type="NCBI Taxonomy" id="3024868"/>
    <lineage>
        <taxon>Bacteria</taxon>
        <taxon>Pseudomonadati</taxon>
        <taxon>Bacteroidota</taxon>
        <taxon>Cytophagia</taxon>
        <taxon>Cytophagales</taxon>
        <taxon>Flectobacillaceae</taxon>
        <taxon>Aquirufa</taxon>
    </lineage>
</organism>
<sequence length="196" mass="21615">MLKTLVKVSSITNLSDARYCAGMGVDFLGFPLEQIPVEKFTEIRNWLAGVQIVGEFSTHKAEDIKAKVAEYQPDILEIDTKVNLVAIQDIAIPKILRVNIDSDNLPAVFAASAPYVSQFLLVGDSPQSLDGMEGSVEIWSAQYPILVGLEIPESDLDEWIEQSSIKGIGLVAGDEDRPGFRDFTDLMNILEKLETE</sequence>
<reference evidence="1 2" key="1">
    <citation type="submission" date="2023-09" db="EMBL/GenBank/DDBJ databases">
        <title>Aquirufa genomes.</title>
        <authorList>
            <person name="Pitt A."/>
        </authorList>
    </citation>
    <scope>NUCLEOTIDE SEQUENCE [LARGE SCALE GENOMIC DNA]</scope>
    <source>
        <strain evidence="1 2">LEOWEIH-7C</strain>
    </source>
</reference>
<comment type="caution">
    <text evidence="1">The sequence shown here is derived from an EMBL/GenBank/DDBJ whole genome shotgun (WGS) entry which is preliminary data.</text>
</comment>
<dbReference type="InterPro" id="IPR013785">
    <property type="entry name" value="Aldolase_TIM"/>
</dbReference>
<keyword evidence="1" id="KW-0413">Isomerase</keyword>
<dbReference type="Proteomes" id="UP001249959">
    <property type="component" value="Unassembled WGS sequence"/>
</dbReference>
<protein>
    <submittedName>
        <fullName evidence="1">N-(5'-phosphoribosyl)anthranilate isomerase</fullName>
    </submittedName>
</protein>
<dbReference type="RefSeq" id="WP_315575212.1">
    <property type="nucleotide sequence ID" value="NZ_JARDXH010000002.1"/>
</dbReference>
<dbReference type="InterPro" id="IPR011060">
    <property type="entry name" value="RibuloseP-bd_barrel"/>
</dbReference>